<proteinExistence type="predicted"/>
<dbReference type="Ensembl" id="ENSFTIT00000003905.1">
    <property type="protein sequence ID" value="ENSFTIP00000003743.1"/>
    <property type="gene ID" value="ENSFTIG00000002571.1"/>
</dbReference>
<reference evidence="1" key="2">
    <citation type="submission" date="2025-09" db="UniProtKB">
        <authorList>
            <consortium name="Ensembl"/>
        </authorList>
    </citation>
    <scope>IDENTIFICATION</scope>
</reference>
<name>A0A8C4XK62_FALTI</name>
<dbReference type="AlphaFoldDB" id="A0A8C4XK62"/>
<evidence type="ECO:0000313" key="2">
    <source>
        <dbReference type="Proteomes" id="UP000694562"/>
    </source>
</evidence>
<accession>A0A8C4XK62</accession>
<sequence length="89" mass="8649">MPPSSPCVSSPGWGSGAAGVAALGVPGDGVGLCRVGGLRACPTGWAEQGARFEAVPGAALWLPAVPLPSPGETPLLLGGCWSSGRVGRV</sequence>
<organism evidence="1 2">
    <name type="scientific">Falco tinnunculus</name>
    <name type="common">Common kestrel</name>
    <dbReference type="NCBI Taxonomy" id="100819"/>
    <lineage>
        <taxon>Eukaryota</taxon>
        <taxon>Metazoa</taxon>
        <taxon>Chordata</taxon>
        <taxon>Craniata</taxon>
        <taxon>Vertebrata</taxon>
        <taxon>Euteleostomi</taxon>
        <taxon>Archelosauria</taxon>
        <taxon>Archosauria</taxon>
        <taxon>Dinosauria</taxon>
        <taxon>Saurischia</taxon>
        <taxon>Theropoda</taxon>
        <taxon>Coelurosauria</taxon>
        <taxon>Aves</taxon>
        <taxon>Neognathae</taxon>
        <taxon>Neoaves</taxon>
        <taxon>Telluraves</taxon>
        <taxon>Australaves</taxon>
        <taxon>Falconiformes</taxon>
        <taxon>Falconidae</taxon>
        <taxon>Falco</taxon>
    </lineage>
</organism>
<keyword evidence="2" id="KW-1185">Reference proteome</keyword>
<evidence type="ECO:0000313" key="1">
    <source>
        <dbReference type="Ensembl" id="ENSFTIP00000003743.1"/>
    </source>
</evidence>
<protein>
    <submittedName>
        <fullName evidence="1">Uncharacterized protein</fullName>
    </submittedName>
</protein>
<dbReference type="Proteomes" id="UP000694562">
    <property type="component" value="Unplaced"/>
</dbReference>
<reference evidence="1" key="1">
    <citation type="submission" date="2025-08" db="UniProtKB">
        <authorList>
            <consortium name="Ensembl"/>
        </authorList>
    </citation>
    <scope>IDENTIFICATION</scope>
</reference>